<dbReference type="OrthoDB" id="9796209at2"/>
<reference evidence="1 2" key="1">
    <citation type="submission" date="2019-02" db="EMBL/GenBank/DDBJ databases">
        <title>Deep-cultivation of Planctomycetes and their phenomic and genomic characterization uncovers novel biology.</title>
        <authorList>
            <person name="Wiegand S."/>
            <person name="Jogler M."/>
            <person name="Boedeker C."/>
            <person name="Pinto D."/>
            <person name="Vollmers J."/>
            <person name="Rivas-Marin E."/>
            <person name="Kohn T."/>
            <person name="Peeters S.H."/>
            <person name="Heuer A."/>
            <person name="Rast P."/>
            <person name="Oberbeckmann S."/>
            <person name="Bunk B."/>
            <person name="Jeske O."/>
            <person name="Meyerdierks A."/>
            <person name="Storesund J.E."/>
            <person name="Kallscheuer N."/>
            <person name="Luecker S."/>
            <person name="Lage O.M."/>
            <person name="Pohl T."/>
            <person name="Merkel B.J."/>
            <person name="Hornburger P."/>
            <person name="Mueller R.-W."/>
            <person name="Bruemmer F."/>
            <person name="Labrenz M."/>
            <person name="Spormann A.M."/>
            <person name="Op den Camp H."/>
            <person name="Overmann J."/>
            <person name="Amann R."/>
            <person name="Jetten M.S.M."/>
            <person name="Mascher T."/>
            <person name="Medema M.H."/>
            <person name="Devos D.P."/>
            <person name="Kaster A.-K."/>
            <person name="Ovreas L."/>
            <person name="Rohde M."/>
            <person name="Galperin M.Y."/>
            <person name="Jogler C."/>
        </authorList>
    </citation>
    <scope>NUCLEOTIDE SEQUENCE [LARGE SCALE GENOMIC DNA]</scope>
    <source>
        <strain evidence="1 2">K23_9</strain>
    </source>
</reference>
<dbReference type="Proteomes" id="UP000319817">
    <property type="component" value="Chromosome"/>
</dbReference>
<sequence length="223" mass="24593">MPKPPLTLQSLATEAKRFAQQHAEISEASLYGVTDGKAIGTYIERRLHAFLSQNYNHQPGSSARGRDLPEVNADIKFTHVRQPQSSCPFKSAAQKIYGLGYSLLVFVYDKQDDDDANLGTLQILHGVLVDKSRTADFQTTTGLRDLVAHNATIDDILAFFAARRLPVDDISGRALAQRVLDNPPELGYLTISNALQWRLQYGRVVDQAGKVDGLSDLVDARAK</sequence>
<protein>
    <recommendedName>
        <fullName evidence="3">Restriction endonuclease</fullName>
    </recommendedName>
</protein>
<accession>A0A517NYB0</accession>
<organism evidence="1 2">
    <name type="scientific">Stieleria marina</name>
    <dbReference type="NCBI Taxonomy" id="1930275"/>
    <lineage>
        <taxon>Bacteria</taxon>
        <taxon>Pseudomonadati</taxon>
        <taxon>Planctomycetota</taxon>
        <taxon>Planctomycetia</taxon>
        <taxon>Pirellulales</taxon>
        <taxon>Pirellulaceae</taxon>
        <taxon>Stieleria</taxon>
    </lineage>
</organism>
<evidence type="ECO:0000313" key="2">
    <source>
        <dbReference type="Proteomes" id="UP000319817"/>
    </source>
</evidence>
<evidence type="ECO:0008006" key="3">
    <source>
        <dbReference type="Google" id="ProtNLM"/>
    </source>
</evidence>
<dbReference type="REBASE" id="355869">
    <property type="entry name" value="PbaK239ORF41200P"/>
</dbReference>
<proteinExistence type="predicted"/>
<keyword evidence="2" id="KW-1185">Reference proteome</keyword>
<dbReference type="AlphaFoldDB" id="A0A517NYB0"/>
<evidence type="ECO:0000313" key="1">
    <source>
        <dbReference type="EMBL" id="QDT12111.1"/>
    </source>
</evidence>
<gene>
    <name evidence="1" type="ORF">K239x_41190</name>
</gene>
<dbReference type="RefSeq" id="WP_145419836.1">
    <property type="nucleotide sequence ID" value="NZ_CP036526.1"/>
</dbReference>
<name>A0A517NYB0_9BACT</name>
<dbReference type="EMBL" id="CP036526">
    <property type="protein sequence ID" value="QDT12111.1"/>
    <property type="molecule type" value="Genomic_DNA"/>
</dbReference>